<gene>
    <name evidence="1" type="ORF">CLBCK_24260</name>
</gene>
<dbReference type="AlphaFoldDB" id="A0A1S8S7K8"/>
<proteinExistence type="predicted"/>
<dbReference type="RefSeq" id="WP_077838983.1">
    <property type="nucleotide sequence ID" value="NZ_JABTAE010000001.1"/>
</dbReference>
<evidence type="ECO:0000313" key="2">
    <source>
        <dbReference type="Proteomes" id="UP000190973"/>
    </source>
</evidence>
<sequence length="94" mass="11067">MTKEQELMQYLHNKVFDPILNSTTVSSKIKSGVNLTIARMNRLSAEKMVQYFWSALATENAITFSKHMKAEGVKRFEDVMEEFRDKFNDSWIRK</sequence>
<name>A0A1S8S7K8_CLOBE</name>
<protein>
    <submittedName>
        <fullName evidence="1">Uncharacterized protein</fullName>
    </submittedName>
</protein>
<accession>A0A1S8S7K8</accession>
<reference evidence="1 2" key="1">
    <citation type="submission" date="2016-05" db="EMBL/GenBank/DDBJ databases">
        <title>Microbial solvent formation.</title>
        <authorList>
            <person name="Poehlein A."/>
            <person name="Montoya Solano J.D."/>
            <person name="Flitsch S."/>
            <person name="Krabben P."/>
            <person name="Duerre P."/>
            <person name="Daniel R."/>
        </authorList>
    </citation>
    <scope>NUCLEOTIDE SEQUENCE [LARGE SCALE GENOMIC DNA]</scope>
    <source>
        <strain evidence="1 2">DSM 53</strain>
    </source>
</reference>
<dbReference type="EMBL" id="LZZI01000038">
    <property type="protein sequence ID" value="OOM61292.1"/>
    <property type="molecule type" value="Genomic_DNA"/>
</dbReference>
<evidence type="ECO:0000313" key="1">
    <source>
        <dbReference type="EMBL" id="OOM61292.1"/>
    </source>
</evidence>
<organism evidence="1 2">
    <name type="scientific">Clostridium beijerinckii</name>
    <name type="common">Clostridium MP</name>
    <dbReference type="NCBI Taxonomy" id="1520"/>
    <lineage>
        <taxon>Bacteria</taxon>
        <taxon>Bacillati</taxon>
        <taxon>Bacillota</taxon>
        <taxon>Clostridia</taxon>
        <taxon>Eubacteriales</taxon>
        <taxon>Clostridiaceae</taxon>
        <taxon>Clostridium</taxon>
    </lineage>
</organism>
<dbReference type="Proteomes" id="UP000190973">
    <property type="component" value="Unassembled WGS sequence"/>
</dbReference>
<comment type="caution">
    <text evidence="1">The sequence shown here is derived from an EMBL/GenBank/DDBJ whole genome shotgun (WGS) entry which is preliminary data.</text>
</comment>